<evidence type="ECO:0000313" key="2">
    <source>
        <dbReference type="Proteomes" id="UP000233556"/>
    </source>
</evidence>
<accession>A0A2I0U8C1</accession>
<gene>
    <name evidence="1" type="ORF">llap_7375</name>
</gene>
<sequence length="200" mass="22494">MKLVKSLENKSYEEQLRELGLFSLEKRRLRGDLMALYNYLKGGCRDVGLPHWRMKKTSFFKGMFFTPSSNQSIIRHISALYLCSLTYHQYNILCKDTIKHAYHVLGRGSSDRLPGQVSKGLVCPLILRKLTGRGPGGRIPALKIAHAKGRAFSKPEASVHEQLYAYIDAAVLEVLSADILADEDFSTTVAIKSFQDFIAI</sequence>
<reference evidence="2" key="2">
    <citation type="submission" date="2017-12" db="EMBL/GenBank/DDBJ databases">
        <title>Genome sequence of the Bar-tailed Godwit (Limosa lapponica baueri).</title>
        <authorList>
            <person name="Lima N.C.B."/>
            <person name="Parody-Merino A.M."/>
            <person name="Battley P.F."/>
            <person name="Fidler A.E."/>
            <person name="Prosdocimi F."/>
        </authorList>
    </citation>
    <scope>NUCLEOTIDE SEQUENCE [LARGE SCALE GENOMIC DNA]</scope>
</reference>
<dbReference type="Proteomes" id="UP000233556">
    <property type="component" value="Unassembled WGS sequence"/>
</dbReference>
<organism evidence="1 2">
    <name type="scientific">Limosa lapponica baueri</name>
    <dbReference type="NCBI Taxonomy" id="1758121"/>
    <lineage>
        <taxon>Eukaryota</taxon>
        <taxon>Metazoa</taxon>
        <taxon>Chordata</taxon>
        <taxon>Craniata</taxon>
        <taxon>Vertebrata</taxon>
        <taxon>Euteleostomi</taxon>
        <taxon>Archelosauria</taxon>
        <taxon>Archosauria</taxon>
        <taxon>Dinosauria</taxon>
        <taxon>Saurischia</taxon>
        <taxon>Theropoda</taxon>
        <taxon>Coelurosauria</taxon>
        <taxon>Aves</taxon>
        <taxon>Neognathae</taxon>
        <taxon>Neoaves</taxon>
        <taxon>Charadriiformes</taxon>
        <taxon>Scolopacidae</taxon>
        <taxon>Limosa</taxon>
    </lineage>
</organism>
<evidence type="ECO:0000313" key="1">
    <source>
        <dbReference type="EMBL" id="PKU42307.1"/>
    </source>
</evidence>
<reference evidence="2" key="1">
    <citation type="submission" date="2017-11" db="EMBL/GenBank/DDBJ databases">
        <authorList>
            <person name="Lima N.C."/>
            <person name="Parody-Merino A.M."/>
            <person name="Battley P.F."/>
            <person name="Fidler A.E."/>
            <person name="Prosdocimi F."/>
        </authorList>
    </citation>
    <scope>NUCLEOTIDE SEQUENCE [LARGE SCALE GENOMIC DNA]</scope>
</reference>
<keyword evidence="2" id="KW-1185">Reference proteome</keyword>
<dbReference type="EMBL" id="KZ506006">
    <property type="protein sequence ID" value="PKU42307.1"/>
    <property type="molecule type" value="Genomic_DNA"/>
</dbReference>
<protein>
    <recommendedName>
        <fullName evidence="3">Rna-directed dna polymerase from mobile element jockey-like</fullName>
    </recommendedName>
</protein>
<proteinExistence type="predicted"/>
<dbReference type="AlphaFoldDB" id="A0A2I0U8C1"/>
<name>A0A2I0U8C1_LIMLA</name>
<evidence type="ECO:0008006" key="3">
    <source>
        <dbReference type="Google" id="ProtNLM"/>
    </source>
</evidence>